<evidence type="ECO:0000256" key="10">
    <source>
        <dbReference type="SAM" id="Phobius"/>
    </source>
</evidence>
<comment type="caution">
    <text evidence="15">The sequence shown here is derived from an EMBL/GenBank/DDBJ whole genome shotgun (WGS) entry which is preliminary data.</text>
</comment>
<keyword evidence="8" id="KW-0460">Magnesium</keyword>
<evidence type="ECO:0000259" key="12">
    <source>
        <dbReference type="Pfam" id="PF02878"/>
    </source>
</evidence>
<evidence type="ECO:0000256" key="9">
    <source>
        <dbReference type="ARBA" id="ARBA00023235"/>
    </source>
</evidence>
<name>A0A7W4W8H3_9GAMM</name>
<keyword evidence="10" id="KW-0812">Transmembrane</keyword>
<dbReference type="CDD" id="cd03089">
    <property type="entry name" value="PMM_PGM"/>
    <property type="match status" value="1"/>
</dbReference>
<dbReference type="InterPro" id="IPR036900">
    <property type="entry name" value="A-D-PHexomutase_C_sf"/>
</dbReference>
<dbReference type="EMBL" id="JACHWY010000003">
    <property type="protein sequence ID" value="MBB3048762.1"/>
    <property type="molecule type" value="Genomic_DNA"/>
</dbReference>
<dbReference type="RefSeq" id="WP_183411528.1">
    <property type="nucleotide sequence ID" value="NZ_JACHWY010000003.1"/>
</dbReference>
<dbReference type="EC" id="5.4.2.8" evidence="5"/>
<keyword evidence="6" id="KW-0597">Phosphoprotein</keyword>
<evidence type="ECO:0000259" key="11">
    <source>
        <dbReference type="Pfam" id="PF00408"/>
    </source>
</evidence>
<dbReference type="Gene3D" id="3.40.120.10">
    <property type="entry name" value="Alpha-D-Glucose-1,6-Bisphosphate, subunit A, domain 3"/>
    <property type="match status" value="3"/>
</dbReference>
<dbReference type="Gene3D" id="3.30.310.50">
    <property type="entry name" value="Alpha-D-phosphohexomutase, C-terminal domain"/>
    <property type="match status" value="1"/>
</dbReference>
<evidence type="ECO:0000259" key="14">
    <source>
        <dbReference type="Pfam" id="PF02880"/>
    </source>
</evidence>
<feature type="transmembrane region" description="Helical" evidence="10">
    <location>
        <begin position="40"/>
        <end position="62"/>
    </location>
</feature>
<gene>
    <name evidence="15" type="ORF">FHR99_003036</name>
</gene>
<evidence type="ECO:0000313" key="15">
    <source>
        <dbReference type="EMBL" id="MBB3048762.1"/>
    </source>
</evidence>
<feature type="domain" description="Alpha-D-phosphohexomutase C-terminal" evidence="11">
    <location>
        <begin position="760"/>
        <end position="809"/>
    </location>
</feature>
<dbReference type="InterPro" id="IPR005846">
    <property type="entry name" value="A-D-PHexomutase_a/b/a-III"/>
</dbReference>
<dbReference type="PANTHER" id="PTHR43771">
    <property type="entry name" value="PHOSPHOMANNOMUTASE"/>
    <property type="match status" value="1"/>
</dbReference>
<evidence type="ECO:0000256" key="5">
    <source>
        <dbReference type="ARBA" id="ARBA00012730"/>
    </source>
</evidence>
<feature type="domain" description="Alpha-D-phosphohexomutase alpha/beta/alpha" evidence="14">
    <location>
        <begin position="619"/>
        <end position="728"/>
    </location>
</feature>
<organism evidence="15 16">
    <name type="scientific">Litorivivens lipolytica</name>
    <dbReference type="NCBI Taxonomy" id="1524264"/>
    <lineage>
        <taxon>Bacteria</taxon>
        <taxon>Pseudomonadati</taxon>
        <taxon>Pseudomonadota</taxon>
        <taxon>Gammaproteobacteria</taxon>
        <taxon>Litorivivens</taxon>
    </lineage>
</organism>
<dbReference type="Pfam" id="PF02878">
    <property type="entry name" value="PGM_PMM_I"/>
    <property type="match status" value="1"/>
</dbReference>
<dbReference type="InterPro" id="IPR005845">
    <property type="entry name" value="A-D-PHexomutase_a/b/a-II"/>
</dbReference>
<feature type="transmembrane region" description="Helical" evidence="10">
    <location>
        <begin position="262"/>
        <end position="284"/>
    </location>
</feature>
<evidence type="ECO:0000256" key="6">
    <source>
        <dbReference type="ARBA" id="ARBA00022553"/>
    </source>
</evidence>
<dbReference type="GO" id="GO:0005975">
    <property type="term" value="P:carbohydrate metabolic process"/>
    <property type="evidence" value="ECO:0007669"/>
    <property type="project" value="InterPro"/>
</dbReference>
<evidence type="ECO:0000256" key="3">
    <source>
        <dbReference type="ARBA" id="ARBA00004699"/>
    </source>
</evidence>
<dbReference type="AlphaFoldDB" id="A0A7W4W8H3"/>
<sequence length="822" mass="90181">MSNRFRISDLDAGGTVGRRETQPEGWRALLAVRRGDVPGFLRSLSFLLPAVTLIVLLLLSLLNTRYHHEQVMGSLESHVETSARQADAYLNDLSKLVEGAAERLADGGAEAPSTYLPNAEQIRVIPFTSLGIADRNNKALEALRHLERDLLRRAVEQQQLILDAFGGDNGWQLHFAQAIDPGRVLLATFSVSALQAGLSRSANPEVIKTELLYRQHGGWKSLASRGQASASGAQAEMLLRDAWLVRVTMDESRYQTLTRRNLPLYTVAVIALLATFSQFIIGLLQLQLQRRSAQREAEARARAAAQADAHQDKLIRAAFDHREQEDEPVLELNSGSFDEVLDSLDLSDDLDDSDAFIGGVTTAVEVEDTIFRAYDIRGIADLELTSDVCREIGKALGSELIEQKQRVTLVARDGRNSSPRIRDALVEGLRWSGVAVVDLGAVPTPVMQFATRELGIGNGLMVTGSHNGREYNGIKMVIRGSSLTEEAIFGLRERIRAQSYIEAAVPGEYSNRSIVDEYIDRIKSDVVVARRLKVVVDAANGVTGPVAPRVFQALGCMVEPLFCELDGDFPNHEPDPTRPGNLSALQAAVKAKRADLGIALDGDGDRVVFVTGEGDTVYPDQALMLLAQDVIARNPGAPVVYDVKCSSHLPRMINEAGGLPIMCRSGHSYVKNQIQESGALLGGEFTGHIFFRERWYGFDDGMYVAARMLEFLSLSAMRLHEHVERLPQSVVTPELSVPSDEVQKFVIIEQLKSTNFFEGAEVSTLDGLRVEYPHGWGLVRASNTGPALSLRFEADNAGQLANIQARFRDALRAVDPTLALDF</sequence>
<dbReference type="InterPro" id="IPR005841">
    <property type="entry name" value="Alpha-D-phosphohexomutase_SF"/>
</dbReference>
<dbReference type="SUPFAM" id="SSF53738">
    <property type="entry name" value="Phosphoglucomutase, first 3 domains"/>
    <property type="match status" value="3"/>
</dbReference>
<feature type="domain" description="Alpha-D-phosphohexomutase alpha/beta/alpha" evidence="12">
    <location>
        <begin position="370"/>
        <end position="498"/>
    </location>
</feature>
<comment type="catalytic activity">
    <reaction evidence="1">
        <text>alpha-D-mannose 1-phosphate = D-mannose 6-phosphate</text>
        <dbReference type="Rhea" id="RHEA:11140"/>
        <dbReference type="ChEBI" id="CHEBI:58409"/>
        <dbReference type="ChEBI" id="CHEBI:58735"/>
        <dbReference type="EC" id="5.4.2.8"/>
    </reaction>
</comment>
<dbReference type="PRINTS" id="PR00509">
    <property type="entry name" value="PGMPMM"/>
</dbReference>
<evidence type="ECO:0000256" key="1">
    <source>
        <dbReference type="ARBA" id="ARBA00000586"/>
    </source>
</evidence>
<dbReference type="GO" id="GO:0046872">
    <property type="term" value="F:metal ion binding"/>
    <property type="evidence" value="ECO:0007669"/>
    <property type="project" value="UniProtKB-KW"/>
</dbReference>
<comment type="pathway">
    <text evidence="3">Nucleotide-sugar biosynthesis; GDP-alpha-D-mannose biosynthesis; alpha-D-mannose 1-phosphate from D-fructose 6-phosphate: step 2/2.</text>
</comment>
<evidence type="ECO:0000313" key="16">
    <source>
        <dbReference type="Proteomes" id="UP000537130"/>
    </source>
</evidence>
<dbReference type="Pfam" id="PF00408">
    <property type="entry name" value="PGM_PMM_IV"/>
    <property type="match status" value="1"/>
</dbReference>
<dbReference type="Proteomes" id="UP000537130">
    <property type="component" value="Unassembled WGS sequence"/>
</dbReference>
<keyword evidence="16" id="KW-1185">Reference proteome</keyword>
<accession>A0A7W4W8H3</accession>
<dbReference type="InterPro" id="IPR005843">
    <property type="entry name" value="A-D-PHexomutase_C"/>
</dbReference>
<feature type="domain" description="Alpha-D-phosphohexomutase alpha/beta/alpha" evidence="13">
    <location>
        <begin position="516"/>
        <end position="614"/>
    </location>
</feature>
<keyword evidence="7" id="KW-0479">Metal-binding</keyword>
<proteinExistence type="inferred from homology"/>
<dbReference type="SUPFAM" id="SSF55957">
    <property type="entry name" value="Phosphoglucomutase, C-terminal domain"/>
    <property type="match status" value="1"/>
</dbReference>
<reference evidence="15 16" key="1">
    <citation type="submission" date="2020-08" db="EMBL/GenBank/DDBJ databases">
        <title>Genomic Encyclopedia of Type Strains, Phase III (KMG-III): the genomes of soil and plant-associated and newly described type strains.</title>
        <authorList>
            <person name="Whitman W."/>
        </authorList>
    </citation>
    <scope>NUCLEOTIDE SEQUENCE [LARGE SCALE GENOMIC DNA]</scope>
    <source>
        <strain evidence="15 16">CECT 8654</strain>
    </source>
</reference>
<keyword evidence="10" id="KW-0472">Membrane</keyword>
<protein>
    <recommendedName>
        <fullName evidence="5">phosphomannomutase</fullName>
        <ecNumber evidence="5">5.4.2.8</ecNumber>
    </recommendedName>
</protein>
<dbReference type="InterPro" id="IPR005844">
    <property type="entry name" value="A-D-PHexomutase_a/b/a-I"/>
</dbReference>
<evidence type="ECO:0000256" key="2">
    <source>
        <dbReference type="ARBA" id="ARBA00001946"/>
    </source>
</evidence>
<evidence type="ECO:0000259" key="13">
    <source>
        <dbReference type="Pfam" id="PF02879"/>
    </source>
</evidence>
<dbReference type="Pfam" id="PF02880">
    <property type="entry name" value="PGM_PMM_III"/>
    <property type="match status" value="1"/>
</dbReference>
<comment type="similarity">
    <text evidence="4">Belongs to the phosphohexose mutase family.</text>
</comment>
<keyword evidence="10" id="KW-1133">Transmembrane helix</keyword>
<comment type="cofactor">
    <cofactor evidence="2">
        <name>Mg(2+)</name>
        <dbReference type="ChEBI" id="CHEBI:18420"/>
    </cofactor>
</comment>
<evidence type="ECO:0000256" key="7">
    <source>
        <dbReference type="ARBA" id="ARBA00022723"/>
    </source>
</evidence>
<evidence type="ECO:0000256" key="4">
    <source>
        <dbReference type="ARBA" id="ARBA00010231"/>
    </source>
</evidence>
<evidence type="ECO:0000256" key="8">
    <source>
        <dbReference type="ARBA" id="ARBA00022842"/>
    </source>
</evidence>
<dbReference type="PANTHER" id="PTHR43771:SF2">
    <property type="entry name" value="PHOSPHOMANNOMUTASE_PHOSPHOGLUCOMUTASE"/>
    <property type="match status" value="1"/>
</dbReference>
<dbReference type="InterPro" id="IPR016055">
    <property type="entry name" value="A-D-PHexomutase_a/b/a-I/II/III"/>
</dbReference>
<dbReference type="Pfam" id="PF02879">
    <property type="entry name" value="PGM_PMM_II"/>
    <property type="match status" value="1"/>
</dbReference>
<keyword evidence="9 15" id="KW-0413">Isomerase</keyword>
<dbReference type="GO" id="GO:0004615">
    <property type="term" value="F:phosphomannomutase activity"/>
    <property type="evidence" value="ECO:0007669"/>
    <property type="project" value="UniProtKB-EC"/>
</dbReference>